<feature type="compositionally biased region" description="Low complexity" evidence="2">
    <location>
        <begin position="151"/>
        <end position="164"/>
    </location>
</feature>
<feature type="coiled-coil region" evidence="1">
    <location>
        <begin position="80"/>
        <end position="141"/>
    </location>
</feature>
<dbReference type="Proteomes" id="UP001620597">
    <property type="component" value="Unassembled WGS sequence"/>
</dbReference>
<keyword evidence="1" id="KW-0175">Coiled coil</keyword>
<name>A0ABW8NE29_9GAMM</name>
<dbReference type="RefSeq" id="WP_416204718.1">
    <property type="nucleotide sequence ID" value="NZ_JBBKTX010000002.1"/>
</dbReference>
<protein>
    <recommendedName>
        <fullName evidence="5">Ribbon-helix-helix protein CopG domain-containing protein</fullName>
    </recommendedName>
</protein>
<evidence type="ECO:0000313" key="3">
    <source>
        <dbReference type="EMBL" id="MFK4751216.1"/>
    </source>
</evidence>
<organism evidence="3 4">
    <name type="scientific">Oceanobacter antarcticus</name>
    <dbReference type="NCBI Taxonomy" id="3133425"/>
    <lineage>
        <taxon>Bacteria</taxon>
        <taxon>Pseudomonadati</taxon>
        <taxon>Pseudomonadota</taxon>
        <taxon>Gammaproteobacteria</taxon>
        <taxon>Oceanospirillales</taxon>
        <taxon>Oceanospirillaceae</taxon>
        <taxon>Oceanobacter</taxon>
    </lineage>
</organism>
<sequence>MQDTESNSTQSLIDKYYQEEQERRLQEKTQAEISVKIEPADLAMLNMIARRFSKSRDEITRDVMSTALIDLFSRLESGERKLLARDADEATRQLAEEIAEENGVTDVDIRQGQWTTHEKSIVKLERKRAREQEKQQELLASAQKVLDQTATSAVTSKVTAATDTDPADESEELSAEGIKPSNEAEATSVFSAG</sequence>
<evidence type="ECO:0000313" key="4">
    <source>
        <dbReference type="Proteomes" id="UP001620597"/>
    </source>
</evidence>
<comment type="caution">
    <text evidence="3">The sequence shown here is derived from an EMBL/GenBank/DDBJ whole genome shotgun (WGS) entry which is preliminary data.</text>
</comment>
<evidence type="ECO:0008006" key="5">
    <source>
        <dbReference type="Google" id="ProtNLM"/>
    </source>
</evidence>
<feature type="region of interest" description="Disordered" evidence="2">
    <location>
        <begin position="1"/>
        <end position="21"/>
    </location>
</feature>
<proteinExistence type="predicted"/>
<keyword evidence="4" id="KW-1185">Reference proteome</keyword>
<accession>A0ABW8NE29</accession>
<feature type="compositionally biased region" description="Polar residues" evidence="2">
    <location>
        <begin position="1"/>
        <end position="12"/>
    </location>
</feature>
<feature type="compositionally biased region" description="Acidic residues" evidence="2">
    <location>
        <begin position="165"/>
        <end position="174"/>
    </location>
</feature>
<dbReference type="EMBL" id="JBBKTX010000002">
    <property type="protein sequence ID" value="MFK4751216.1"/>
    <property type="molecule type" value="Genomic_DNA"/>
</dbReference>
<feature type="compositionally biased region" description="Polar residues" evidence="2">
    <location>
        <begin position="184"/>
        <end position="193"/>
    </location>
</feature>
<feature type="region of interest" description="Disordered" evidence="2">
    <location>
        <begin position="151"/>
        <end position="193"/>
    </location>
</feature>
<reference evidence="3 4" key="1">
    <citation type="submission" date="2024-03" db="EMBL/GenBank/DDBJ databases">
        <title>High-quality draft genome sequence of Oceanobacter sp. wDCs-4.</title>
        <authorList>
            <person name="Dong C."/>
        </authorList>
    </citation>
    <scope>NUCLEOTIDE SEQUENCE [LARGE SCALE GENOMIC DNA]</scope>
    <source>
        <strain evidence="4">wDCs-4</strain>
    </source>
</reference>
<evidence type="ECO:0000256" key="1">
    <source>
        <dbReference type="SAM" id="Coils"/>
    </source>
</evidence>
<evidence type="ECO:0000256" key="2">
    <source>
        <dbReference type="SAM" id="MobiDB-lite"/>
    </source>
</evidence>
<gene>
    <name evidence="3" type="ORF">WG929_02235</name>
</gene>